<keyword evidence="4 10" id="KW-0812">Transmembrane</keyword>
<keyword evidence="2" id="KW-1003">Cell membrane</keyword>
<keyword evidence="6 10" id="KW-1133">Transmembrane helix</keyword>
<dbReference type="GO" id="GO:0004984">
    <property type="term" value="F:olfactory receptor activity"/>
    <property type="evidence" value="ECO:0007669"/>
    <property type="project" value="InterPro"/>
</dbReference>
<keyword evidence="3" id="KW-0716">Sensory transduction</keyword>
<proteinExistence type="predicted"/>
<feature type="transmembrane region" description="Helical" evidence="10">
    <location>
        <begin position="461"/>
        <end position="480"/>
    </location>
</feature>
<feature type="transmembrane region" description="Helical" evidence="10">
    <location>
        <begin position="168"/>
        <end position="190"/>
    </location>
</feature>
<dbReference type="EMBL" id="LKEZ01003767">
    <property type="protein sequence ID" value="KYN50722.1"/>
    <property type="molecule type" value="Genomic_DNA"/>
</dbReference>
<keyword evidence="7 10" id="KW-0472">Membrane</keyword>
<dbReference type="Proteomes" id="UP000078541">
    <property type="component" value="Unassembled WGS sequence"/>
</dbReference>
<evidence type="ECO:0000256" key="5">
    <source>
        <dbReference type="ARBA" id="ARBA00022725"/>
    </source>
</evidence>
<dbReference type="GO" id="GO:0005549">
    <property type="term" value="F:odorant binding"/>
    <property type="evidence" value="ECO:0007669"/>
    <property type="project" value="InterPro"/>
</dbReference>
<evidence type="ECO:0000256" key="10">
    <source>
        <dbReference type="SAM" id="Phobius"/>
    </source>
</evidence>
<dbReference type="InterPro" id="IPR004117">
    <property type="entry name" value="7tm6_olfct_rcpt"/>
</dbReference>
<organism evidence="11 12">
    <name type="scientific">Trachymyrmex septentrionalis</name>
    <dbReference type="NCBI Taxonomy" id="34720"/>
    <lineage>
        <taxon>Eukaryota</taxon>
        <taxon>Metazoa</taxon>
        <taxon>Ecdysozoa</taxon>
        <taxon>Arthropoda</taxon>
        <taxon>Hexapoda</taxon>
        <taxon>Insecta</taxon>
        <taxon>Pterygota</taxon>
        <taxon>Neoptera</taxon>
        <taxon>Endopterygota</taxon>
        <taxon>Hymenoptera</taxon>
        <taxon>Apocrita</taxon>
        <taxon>Aculeata</taxon>
        <taxon>Formicoidea</taxon>
        <taxon>Formicidae</taxon>
        <taxon>Myrmicinae</taxon>
        <taxon>Trachymyrmex</taxon>
    </lineage>
</organism>
<evidence type="ECO:0000313" key="11">
    <source>
        <dbReference type="EMBL" id="KYN50722.1"/>
    </source>
</evidence>
<feature type="transmembrane region" description="Helical" evidence="10">
    <location>
        <begin position="20"/>
        <end position="43"/>
    </location>
</feature>
<feature type="transmembrane region" description="Helical" evidence="10">
    <location>
        <begin position="378"/>
        <end position="398"/>
    </location>
</feature>
<evidence type="ECO:0000256" key="3">
    <source>
        <dbReference type="ARBA" id="ARBA00022606"/>
    </source>
</evidence>
<feature type="transmembrane region" description="Helical" evidence="10">
    <location>
        <begin position="410"/>
        <end position="430"/>
    </location>
</feature>
<dbReference type="PANTHER" id="PTHR21137">
    <property type="entry name" value="ODORANT RECEPTOR"/>
    <property type="match status" value="1"/>
</dbReference>
<name>A0A151K3Q5_9HYME</name>
<evidence type="ECO:0000256" key="4">
    <source>
        <dbReference type="ARBA" id="ARBA00022692"/>
    </source>
</evidence>
<dbReference type="STRING" id="34720.A0A151K3Q5"/>
<feature type="transmembrane region" description="Helical" evidence="10">
    <location>
        <begin position="260"/>
        <end position="282"/>
    </location>
</feature>
<protein>
    <submittedName>
        <fullName evidence="11">Odorant receptor 46a, isoform A</fullName>
    </submittedName>
</protein>
<dbReference type="GO" id="GO:0007165">
    <property type="term" value="P:signal transduction"/>
    <property type="evidence" value="ECO:0007669"/>
    <property type="project" value="UniProtKB-KW"/>
</dbReference>
<comment type="caution">
    <text evidence="11">The sequence shown here is derived from an EMBL/GenBank/DDBJ whole genome shotgun (WGS) entry which is preliminary data.</text>
</comment>
<dbReference type="GO" id="GO:0005886">
    <property type="term" value="C:plasma membrane"/>
    <property type="evidence" value="ECO:0007669"/>
    <property type="project" value="UniProtKB-SubCell"/>
</dbReference>
<evidence type="ECO:0000256" key="8">
    <source>
        <dbReference type="ARBA" id="ARBA00023170"/>
    </source>
</evidence>
<dbReference type="AlphaFoldDB" id="A0A151K3Q5"/>
<sequence length="494" mass="57245">MSCIILSSLSMNLKNRKLTYRAWLPFDYSSTILFYLMYIYQLISLATAAFINVGCDTLICGLLVHICCQIEILICRLKKVIFYSNVLRGCVYQHYHIIRLACIVNTKFRLIIIIQFITSTHQIIDNIFEMEWPTLDESKKKSLIIIMRRTIVPIQITCAYIIPMNLDSFMGVMIILLYTFLISQFLDIIWNVDNAEDFTENLYATMASVVSCSKMLSLLVNRKNINMLINVLIEKPYRPLEMDEMRIRYKFDRLIYINTLYYAILVETTCACITVTSLFTVFRKGNLTYRAWLPYDYYSSSIIFCLTYAHQLISLTAGSLVNVACDSLICGLLVHICCQIEILECRLSKVSNDDSTLRDCVRHHDSILQYALRLNNKFRMTIAMQFVVSTLVVCSNLYQMTKSTSLNASYLPLILYMSCMLTQIFIYCWYGNEVKLKSIQLLDNVFAMDWMTMNRNLKRNLLIIMSRAAVPIEFTSAYVLSMNLDSFVGVSKKN</sequence>
<keyword evidence="8 11" id="KW-0675">Receptor</keyword>
<keyword evidence="5" id="KW-0552">Olfaction</keyword>
<feature type="transmembrane region" description="Helical" evidence="10">
    <location>
        <begin position="49"/>
        <end position="74"/>
    </location>
</feature>
<gene>
    <name evidence="11" type="ORF">ALC56_00099</name>
</gene>
<evidence type="ECO:0000256" key="6">
    <source>
        <dbReference type="ARBA" id="ARBA00022989"/>
    </source>
</evidence>
<evidence type="ECO:0000256" key="7">
    <source>
        <dbReference type="ARBA" id="ARBA00023136"/>
    </source>
</evidence>
<accession>A0A151K3Q5</accession>
<evidence type="ECO:0000313" key="12">
    <source>
        <dbReference type="Proteomes" id="UP000078541"/>
    </source>
</evidence>
<keyword evidence="12" id="KW-1185">Reference proteome</keyword>
<evidence type="ECO:0000256" key="9">
    <source>
        <dbReference type="ARBA" id="ARBA00023224"/>
    </source>
</evidence>
<reference evidence="11 12" key="1">
    <citation type="submission" date="2016-03" db="EMBL/GenBank/DDBJ databases">
        <title>Trachymyrmex septentrionalis WGS genome.</title>
        <authorList>
            <person name="Nygaard S."/>
            <person name="Hu H."/>
            <person name="Boomsma J."/>
            <person name="Zhang G."/>
        </authorList>
    </citation>
    <scope>NUCLEOTIDE SEQUENCE [LARGE SCALE GENOMIC DNA]</scope>
    <source>
        <strain evidence="11">Tsep2-gDNA-1</strain>
        <tissue evidence="11">Whole body</tissue>
    </source>
</reference>
<dbReference type="PANTHER" id="PTHR21137:SF35">
    <property type="entry name" value="ODORANT RECEPTOR 19A-RELATED"/>
    <property type="match status" value="1"/>
</dbReference>
<dbReference type="Pfam" id="PF02949">
    <property type="entry name" value="7tm_6"/>
    <property type="match status" value="3"/>
</dbReference>
<evidence type="ECO:0000256" key="1">
    <source>
        <dbReference type="ARBA" id="ARBA00004651"/>
    </source>
</evidence>
<evidence type="ECO:0000256" key="2">
    <source>
        <dbReference type="ARBA" id="ARBA00022475"/>
    </source>
</evidence>
<keyword evidence="9" id="KW-0807">Transducer</keyword>
<comment type="subcellular location">
    <subcellularLocation>
        <location evidence="1">Cell membrane</location>
        <topology evidence="1">Multi-pass membrane protein</topology>
    </subcellularLocation>
</comment>